<dbReference type="Proteomes" id="UP000320948">
    <property type="component" value="Unassembled WGS sequence"/>
</dbReference>
<dbReference type="AlphaFoldDB" id="A0A6N4R276"/>
<organism evidence="1 2">
    <name type="scientific">Blastochloris viridis</name>
    <name type="common">Rhodopseudomonas viridis</name>
    <dbReference type="NCBI Taxonomy" id="1079"/>
    <lineage>
        <taxon>Bacteria</taxon>
        <taxon>Pseudomonadati</taxon>
        <taxon>Pseudomonadota</taxon>
        <taxon>Alphaproteobacteria</taxon>
        <taxon>Hyphomicrobiales</taxon>
        <taxon>Blastochloridaceae</taxon>
        <taxon>Blastochloris</taxon>
    </lineage>
</organism>
<comment type="caution">
    <text evidence="1">The sequence shown here is derived from an EMBL/GenBank/DDBJ whole genome shotgun (WGS) entry which is preliminary data.</text>
</comment>
<accession>A0A6N4R276</accession>
<sequence>MAILPVNGTATLMVAGEFNPSCKRRDYSLALLYLPPPQPQSEGSTMVTACAFAVHEGIEGPTAAFYRSTCNILFHDVQVNPKTPLKRRFLLLAFIYAHA</sequence>
<protein>
    <submittedName>
        <fullName evidence="1">Uncharacterized protein</fullName>
    </submittedName>
</protein>
<dbReference type="EMBL" id="VAFM01000001">
    <property type="protein sequence ID" value="TKW61100.1"/>
    <property type="molecule type" value="Genomic_DNA"/>
</dbReference>
<evidence type="ECO:0000313" key="2">
    <source>
        <dbReference type="Proteomes" id="UP000320948"/>
    </source>
</evidence>
<gene>
    <name evidence="1" type="ORF">DI628_00265</name>
</gene>
<name>A0A6N4R276_BLAVI</name>
<proteinExistence type="predicted"/>
<reference evidence="1 2" key="1">
    <citation type="journal article" date="2017" name="Nat. Commun.">
        <title>In situ click chemistry generation of cyclooxygenase-2 inhibitors.</title>
        <authorList>
            <person name="Bhardwaj A."/>
            <person name="Kaur J."/>
            <person name="Wuest M."/>
            <person name="Wuest F."/>
        </authorList>
    </citation>
    <scope>NUCLEOTIDE SEQUENCE [LARGE SCALE GENOMIC DNA]</scope>
    <source>
        <strain evidence="1">S2_018_000_R2_106</strain>
    </source>
</reference>
<evidence type="ECO:0000313" key="1">
    <source>
        <dbReference type="EMBL" id="TKW61100.1"/>
    </source>
</evidence>